<dbReference type="Pfam" id="PF09619">
    <property type="entry name" value="YscW"/>
    <property type="match status" value="1"/>
</dbReference>
<organism evidence="1 2">
    <name type="scientific">Providencia burhodogranariea DSM 19968</name>
    <dbReference type="NCBI Taxonomy" id="1141662"/>
    <lineage>
        <taxon>Bacteria</taxon>
        <taxon>Pseudomonadati</taxon>
        <taxon>Pseudomonadota</taxon>
        <taxon>Gammaproteobacteria</taxon>
        <taxon>Enterobacterales</taxon>
        <taxon>Morganellaceae</taxon>
        <taxon>Providencia</taxon>
    </lineage>
</organism>
<dbReference type="PANTHER" id="PTHR38013:SF1">
    <property type="entry name" value="GLYCOPROTEIN_POLYSACCHARIDE METABOLISM"/>
    <property type="match status" value="1"/>
</dbReference>
<gene>
    <name evidence="1" type="ORF">OOA_17036</name>
</gene>
<dbReference type="PATRIC" id="fig|1141662.3.peg.3456"/>
<dbReference type="RefSeq" id="WP_008913388.1">
    <property type="nucleotide sequence ID" value="NZ_KB233225.1"/>
</dbReference>
<evidence type="ECO:0008006" key="3">
    <source>
        <dbReference type="Google" id="ProtNLM"/>
    </source>
</evidence>
<reference evidence="1 2" key="1">
    <citation type="journal article" date="2012" name="BMC Genomics">
        <title>Comparative genomics of bacteria in the genus Providencia isolated from wild Drosophila melanogaster.</title>
        <authorList>
            <person name="Galac M.R."/>
            <person name="Lazzaro B.P."/>
        </authorList>
    </citation>
    <scope>NUCLEOTIDE SEQUENCE [LARGE SCALE GENOMIC DNA]</scope>
    <source>
        <strain evidence="1 2">DSM 19968</strain>
    </source>
</reference>
<dbReference type="InterPro" id="IPR053196">
    <property type="entry name" value="Lipoprotein_YbaY-like"/>
</dbReference>
<proteinExistence type="predicted"/>
<name>K8WDS9_9GAMM</name>
<evidence type="ECO:0000313" key="2">
    <source>
        <dbReference type="Proteomes" id="UP000009336"/>
    </source>
</evidence>
<dbReference type="OrthoDB" id="5348860at2"/>
<dbReference type="STRING" id="1141662.OOA_17036"/>
<sequence length="150" mass="16693">MKLHQYATSFIFLALLAGCEGHKEKETKLGITNHTVKQSLETNEINGKIFILQRIALPDNAVVTVTLTDTSMVGLPALILSQKYYDTQGKQSPFPFKLSYQKDEVPPNAYLTVSATISVDGETWFITEKKHEVINNGITKDIELVLVPAQ</sequence>
<dbReference type="InterPro" id="IPR039366">
    <property type="entry name" value="Pilotin"/>
</dbReference>
<evidence type="ECO:0000313" key="1">
    <source>
        <dbReference type="EMBL" id="EKT54360.1"/>
    </source>
</evidence>
<dbReference type="HOGENOM" id="CLU_130974_0_0_6"/>
<dbReference type="AlphaFoldDB" id="K8WDS9"/>
<keyword evidence="2" id="KW-1185">Reference proteome</keyword>
<dbReference type="EMBL" id="AKKL01000047">
    <property type="protein sequence ID" value="EKT54360.1"/>
    <property type="molecule type" value="Genomic_DNA"/>
</dbReference>
<dbReference type="PROSITE" id="PS51257">
    <property type="entry name" value="PROKAR_LIPOPROTEIN"/>
    <property type="match status" value="1"/>
</dbReference>
<comment type="caution">
    <text evidence="1">The sequence shown here is derived from an EMBL/GenBank/DDBJ whole genome shotgun (WGS) entry which is preliminary data.</text>
</comment>
<protein>
    <recommendedName>
        <fullName evidence="3">Lipoprotein</fullName>
    </recommendedName>
</protein>
<accession>K8WDS9</accession>
<dbReference type="eggNOG" id="COG3126">
    <property type="taxonomic scope" value="Bacteria"/>
</dbReference>
<dbReference type="PANTHER" id="PTHR38013">
    <property type="entry name" value="GLYCOPROTEIN/POLYSACCHARIDE METABOLISM"/>
    <property type="match status" value="1"/>
</dbReference>
<dbReference type="Proteomes" id="UP000009336">
    <property type="component" value="Unassembled WGS sequence"/>
</dbReference>